<dbReference type="EMBL" id="VSSQ01073327">
    <property type="protein sequence ID" value="MPN24468.1"/>
    <property type="molecule type" value="Genomic_DNA"/>
</dbReference>
<accession>A0A645GC19</accession>
<organism evidence="1">
    <name type="scientific">bioreactor metagenome</name>
    <dbReference type="NCBI Taxonomy" id="1076179"/>
    <lineage>
        <taxon>unclassified sequences</taxon>
        <taxon>metagenomes</taxon>
        <taxon>ecological metagenomes</taxon>
    </lineage>
</organism>
<reference evidence="1" key="1">
    <citation type="submission" date="2019-08" db="EMBL/GenBank/DDBJ databases">
        <authorList>
            <person name="Kucharzyk K."/>
            <person name="Murdoch R.W."/>
            <person name="Higgins S."/>
            <person name="Loffler F."/>
        </authorList>
    </citation>
    <scope>NUCLEOTIDE SEQUENCE</scope>
</reference>
<protein>
    <submittedName>
        <fullName evidence="1">Uncharacterized protein</fullName>
    </submittedName>
</protein>
<proteinExistence type="predicted"/>
<comment type="caution">
    <text evidence="1">The sequence shown here is derived from an EMBL/GenBank/DDBJ whole genome shotgun (WGS) entry which is preliminary data.</text>
</comment>
<gene>
    <name evidence="1" type="ORF">SDC9_171867</name>
</gene>
<evidence type="ECO:0000313" key="1">
    <source>
        <dbReference type="EMBL" id="MPN24468.1"/>
    </source>
</evidence>
<sequence length="94" mass="10545">MGKVPAMSKIQTHKSVAWLEARHEHRHVCLCSGMGLDIGVFGIKQLAQPVDGQLLYLVHDLTSSIVTGSRISLCVFVCKNRTKCRKHLRTYKVL</sequence>
<name>A0A645GC19_9ZZZZ</name>
<dbReference type="AlphaFoldDB" id="A0A645GC19"/>